<dbReference type="Pfam" id="PF00202">
    <property type="entry name" value="Aminotran_3"/>
    <property type="match status" value="1"/>
</dbReference>
<dbReference type="PROSITE" id="PS00600">
    <property type="entry name" value="AA_TRANSFER_CLASS_3"/>
    <property type="match status" value="1"/>
</dbReference>
<organism evidence="17 18">
    <name type="scientific">Aerococcus sanguinicola</name>
    <dbReference type="NCBI Taxonomy" id="119206"/>
    <lineage>
        <taxon>Bacteria</taxon>
        <taxon>Bacillati</taxon>
        <taxon>Bacillota</taxon>
        <taxon>Bacilli</taxon>
        <taxon>Lactobacillales</taxon>
        <taxon>Aerococcaceae</taxon>
        <taxon>Aerococcus</taxon>
    </lineage>
</organism>
<comment type="cofactor">
    <cofactor evidence="2">
        <name>pyridoxal 5'-phosphate</name>
        <dbReference type="ChEBI" id="CHEBI:597326"/>
    </cofactor>
</comment>
<evidence type="ECO:0000313" key="18">
    <source>
        <dbReference type="Proteomes" id="UP000234239"/>
    </source>
</evidence>
<evidence type="ECO:0000256" key="9">
    <source>
        <dbReference type="ARBA" id="ARBA00022898"/>
    </source>
</evidence>
<dbReference type="FunFam" id="3.40.640.10:FF:000013">
    <property type="entry name" value="4-aminobutyrate aminotransferase"/>
    <property type="match status" value="1"/>
</dbReference>
<dbReference type="Proteomes" id="UP000234239">
    <property type="component" value="Unassembled WGS sequence"/>
</dbReference>
<evidence type="ECO:0000256" key="6">
    <source>
        <dbReference type="ARBA" id="ARBA00012912"/>
    </source>
</evidence>
<dbReference type="GO" id="GO:0034386">
    <property type="term" value="F:4-aminobutyrate:2-oxoglutarate transaminase activity"/>
    <property type="evidence" value="ECO:0007669"/>
    <property type="project" value="UniProtKB-EC"/>
</dbReference>
<dbReference type="OrthoDB" id="9807885at2"/>
<name>A0A2I1MKT2_9LACT</name>
<dbReference type="GO" id="GO:0047298">
    <property type="term" value="F:(S)-3-amino-2-methylpropionate transaminase activity"/>
    <property type="evidence" value="ECO:0007669"/>
    <property type="project" value="UniProtKB-EC"/>
</dbReference>
<dbReference type="InterPro" id="IPR005814">
    <property type="entry name" value="Aminotrans_3"/>
</dbReference>
<protein>
    <recommendedName>
        <fullName evidence="12">(S)-3-amino-2-methylpropionate transaminase</fullName>
        <ecNumber evidence="6">2.6.1.19</ecNumber>
        <ecNumber evidence="5">2.6.1.22</ecNumber>
    </recommendedName>
    <alternativeName>
        <fullName evidence="13">GABA aminotransferase</fullName>
    </alternativeName>
    <alternativeName>
        <fullName evidence="11">Gamma-amino-N-butyrate transaminase</fullName>
    </alternativeName>
    <alternativeName>
        <fullName evidence="15">Glutamate:succinic semialdehyde transaminase</fullName>
    </alternativeName>
    <alternativeName>
        <fullName evidence="10">L-AIBAT</fullName>
    </alternativeName>
</protein>
<reference evidence="17 18" key="1">
    <citation type="submission" date="2017-12" db="EMBL/GenBank/DDBJ databases">
        <title>Phylogenetic diversity of female urinary microbiome.</title>
        <authorList>
            <person name="Thomas-White K."/>
            <person name="Wolfe A.J."/>
        </authorList>
    </citation>
    <scope>NUCLEOTIDE SEQUENCE [LARGE SCALE GENOMIC DNA]</scope>
    <source>
        <strain evidence="17 18">UMB0139</strain>
    </source>
</reference>
<dbReference type="AlphaFoldDB" id="A0A2I1MKT2"/>
<evidence type="ECO:0000256" key="13">
    <source>
        <dbReference type="ARBA" id="ARBA00031787"/>
    </source>
</evidence>
<comment type="pathway">
    <text evidence="3">Amino-acid degradation; 4-aminobutanoate degradation.</text>
</comment>
<dbReference type="PIRSF" id="PIRSF000521">
    <property type="entry name" value="Transaminase_4ab_Lys_Orn"/>
    <property type="match status" value="1"/>
</dbReference>
<evidence type="ECO:0000256" key="15">
    <source>
        <dbReference type="ARBA" id="ARBA00050054"/>
    </source>
</evidence>
<evidence type="ECO:0000256" key="7">
    <source>
        <dbReference type="ARBA" id="ARBA00022576"/>
    </source>
</evidence>
<proteinExistence type="inferred from homology"/>
<keyword evidence="7 17" id="KW-0032">Aminotransferase</keyword>
<evidence type="ECO:0000313" key="17">
    <source>
        <dbReference type="EMBL" id="PKZ20722.1"/>
    </source>
</evidence>
<keyword evidence="9 16" id="KW-0663">Pyridoxal phosphate</keyword>
<comment type="catalytic activity">
    <reaction evidence="14">
        <text>4-aminobutanoate + 2-oxoglutarate = succinate semialdehyde + L-glutamate</text>
        <dbReference type="Rhea" id="RHEA:23352"/>
        <dbReference type="ChEBI" id="CHEBI:16810"/>
        <dbReference type="ChEBI" id="CHEBI:29985"/>
        <dbReference type="ChEBI" id="CHEBI:57706"/>
        <dbReference type="ChEBI" id="CHEBI:59888"/>
        <dbReference type="EC" id="2.6.1.19"/>
    </reaction>
</comment>
<dbReference type="GO" id="GO:0030170">
    <property type="term" value="F:pyridoxal phosphate binding"/>
    <property type="evidence" value="ECO:0007669"/>
    <property type="project" value="InterPro"/>
</dbReference>
<dbReference type="InterPro" id="IPR050103">
    <property type="entry name" value="Class-III_PLP-dep_AT"/>
</dbReference>
<evidence type="ECO:0000256" key="8">
    <source>
        <dbReference type="ARBA" id="ARBA00022679"/>
    </source>
</evidence>
<dbReference type="PANTHER" id="PTHR11986:SF58">
    <property type="entry name" value="LEUCINE_METHIONINE RACEMASE"/>
    <property type="match status" value="1"/>
</dbReference>
<evidence type="ECO:0000256" key="3">
    <source>
        <dbReference type="ARBA" id="ARBA00005176"/>
    </source>
</evidence>
<dbReference type="GO" id="GO:0042802">
    <property type="term" value="F:identical protein binding"/>
    <property type="evidence" value="ECO:0007669"/>
    <property type="project" value="TreeGrafter"/>
</dbReference>
<dbReference type="SUPFAM" id="SSF53383">
    <property type="entry name" value="PLP-dependent transferases"/>
    <property type="match status" value="1"/>
</dbReference>
<evidence type="ECO:0000256" key="1">
    <source>
        <dbReference type="ARBA" id="ARBA00001750"/>
    </source>
</evidence>
<sequence length="450" mass="49240">MMMEEESRAQAFIEAGERISSAARINYVDLLVDHARGALVYDADGKAYIDLLASASTANVGHCHPKVVAAIQKQSERLLHYIPSYSYQSQLESLAERLVDLTPGDFEKKVSFSTSGSEANEAMIKFARAYTGRPYLISFTGAYHGSSYGAMTLSACSLNMRRKMGPLLPGIYHMPYPDPYRRQAGESDDQLAERYLDQIRLAFETYLAPEEVACVLIEPIQGDAGIVIPPQAFIQGLYELCQEYGILFAVDEINQGLGRTGKLWSIDHFGVVPDLMAIGKSLASGLPLSALVGRSDIMESLGSPGHAFTSAGNPICTAAALATLDVIEEEKLVQKSATNGAYVQEAFQKLQAKYPHIIGDVRCLGLNAGIELVTDPETKERDSQAASKIMTYLFDHGVLMVTLMGNVLRFQPPLMISRDLLDQALERLDQAFAALDRGEIQVAEDVELGW</sequence>
<accession>A0A2I1MKT2</accession>
<dbReference type="EMBL" id="PKGY01000007">
    <property type="protein sequence ID" value="PKZ20722.1"/>
    <property type="molecule type" value="Genomic_DNA"/>
</dbReference>
<comment type="catalytic activity">
    <reaction evidence="1">
        <text>(S)-3-amino-2-methylpropanoate + 2-oxoglutarate = 2-methyl-3-oxopropanoate + L-glutamate</text>
        <dbReference type="Rhea" id="RHEA:13993"/>
        <dbReference type="ChEBI" id="CHEBI:16810"/>
        <dbReference type="ChEBI" id="CHEBI:29985"/>
        <dbReference type="ChEBI" id="CHEBI:57700"/>
        <dbReference type="ChEBI" id="CHEBI:58655"/>
        <dbReference type="EC" id="2.6.1.22"/>
    </reaction>
</comment>
<dbReference type="PANTHER" id="PTHR11986">
    <property type="entry name" value="AMINOTRANSFERASE CLASS III"/>
    <property type="match status" value="1"/>
</dbReference>
<dbReference type="Gene3D" id="3.40.640.10">
    <property type="entry name" value="Type I PLP-dependent aspartate aminotransferase-like (Major domain)"/>
    <property type="match status" value="1"/>
</dbReference>
<evidence type="ECO:0000256" key="14">
    <source>
        <dbReference type="ARBA" id="ARBA00048021"/>
    </source>
</evidence>
<dbReference type="CDD" id="cd00610">
    <property type="entry name" value="OAT_like"/>
    <property type="match status" value="1"/>
</dbReference>
<keyword evidence="8 17" id="KW-0808">Transferase</keyword>
<dbReference type="InterPro" id="IPR049704">
    <property type="entry name" value="Aminotrans_3_PPA_site"/>
</dbReference>
<evidence type="ECO:0000256" key="12">
    <source>
        <dbReference type="ARBA" id="ARBA00030857"/>
    </source>
</evidence>
<evidence type="ECO:0000256" key="2">
    <source>
        <dbReference type="ARBA" id="ARBA00001933"/>
    </source>
</evidence>
<dbReference type="InterPro" id="IPR015422">
    <property type="entry name" value="PyrdxlP-dep_Trfase_small"/>
</dbReference>
<dbReference type="EC" id="2.6.1.19" evidence="6"/>
<evidence type="ECO:0000256" key="11">
    <source>
        <dbReference type="ARBA" id="ARBA00030204"/>
    </source>
</evidence>
<dbReference type="NCBIfam" id="NF006368">
    <property type="entry name" value="PRK08593.1"/>
    <property type="match status" value="1"/>
</dbReference>
<evidence type="ECO:0000256" key="10">
    <source>
        <dbReference type="ARBA" id="ARBA00029760"/>
    </source>
</evidence>
<dbReference type="InterPro" id="IPR015421">
    <property type="entry name" value="PyrdxlP-dep_Trfase_major"/>
</dbReference>
<dbReference type="Gene3D" id="3.90.1150.10">
    <property type="entry name" value="Aspartate Aminotransferase, domain 1"/>
    <property type="match status" value="1"/>
</dbReference>
<dbReference type="InterPro" id="IPR015424">
    <property type="entry name" value="PyrdxlP-dep_Trfase"/>
</dbReference>
<evidence type="ECO:0000256" key="16">
    <source>
        <dbReference type="RuleBase" id="RU003560"/>
    </source>
</evidence>
<dbReference type="EC" id="2.6.1.22" evidence="5"/>
<comment type="caution">
    <text evidence="17">The sequence shown here is derived from an EMBL/GenBank/DDBJ whole genome shotgun (WGS) entry which is preliminary data.</text>
</comment>
<gene>
    <name evidence="17" type="ORF">CYJ28_09565</name>
</gene>
<evidence type="ECO:0000256" key="4">
    <source>
        <dbReference type="ARBA" id="ARBA00008954"/>
    </source>
</evidence>
<evidence type="ECO:0000256" key="5">
    <source>
        <dbReference type="ARBA" id="ARBA00012876"/>
    </source>
</evidence>
<comment type="similarity">
    <text evidence="4 16">Belongs to the class-III pyridoxal-phosphate-dependent aminotransferase family.</text>
</comment>